<name>A0ABN7L6W2_9BACT</name>
<dbReference type="EMBL" id="CAJNBJ010000002">
    <property type="protein sequence ID" value="CAE6726414.1"/>
    <property type="molecule type" value="Genomic_DNA"/>
</dbReference>
<dbReference type="Proteomes" id="UP000675880">
    <property type="component" value="Unassembled WGS sequence"/>
</dbReference>
<organism evidence="1 2">
    <name type="scientific">Nitrospira defluvii</name>
    <dbReference type="NCBI Taxonomy" id="330214"/>
    <lineage>
        <taxon>Bacteria</taxon>
        <taxon>Pseudomonadati</taxon>
        <taxon>Nitrospirota</taxon>
        <taxon>Nitrospiria</taxon>
        <taxon>Nitrospirales</taxon>
        <taxon>Nitrospiraceae</taxon>
        <taxon>Nitrospira</taxon>
    </lineage>
</organism>
<proteinExistence type="predicted"/>
<evidence type="ECO:0000313" key="1">
    <source>
        <dbReference type="EMBL" id="CAE6726414.1"/>
    </source>
</evidence>
<keyword evidence="2" id="KW-1185">Reference proteome</keyword>
<accession>A0ABN7L6W2</accession>
<protein>
    <submittedName>
        <fullName evidence="1">Uncharacterized protein</fullName>
    </submittedName>
</protein>
<evidence type="ECO:0000313" key="2">
    <source>
        <dbReference type="Proteomes" id="UP000675880"/>
    </source>
</evidence>
<reference evidence="1 2" key="1">
    <citation type="submission" date="2021-02" db="EMBL/GenBank/DDBJ databases">
        <authorList>
            <person name="Han P."/>
        </authorList>
    </citation>
    <scope>NUCLEOTIDE SEQUENCE [LARGE SCALE GENOMIC DNA]</scope>
    <source>
        <strain evidence="1">Candidatus Nitrospira sp. ZN2</strain>
    </source>
</reference>
<dbReference type="RefSeq" id="WP_213041498.1">
    <property type="nucleotide sequence ID" value="NZ_CAJNBJ010000002.1"/>
</dbReference>
<sequence length="126" mass="14770">MWKKNFLFRAQEAAPLKESENELFHDDAEPALDSAGLQMEKFLSVWVQGEGEDEHPTMYTNMYVRTATLDFKTRAGFLQPLQGRTHQIKQMLTPEQKGFLREWLSTTSPQAWEESDDHFRTLFDLE</sequence>
<comment type="caution">
    <text evidence="1">The sequence shown here is derived from an EMBL/GenBank/DDBJ whole genome shotgun (WGS) entry which is preliminary data.</text>
</comment>
<gene>
    <name evidence="1" type="ORF">NSPZN2_100123</name>
</gene>